<evidence type="ECO:0000313" key="4">
    <source>
        <dbReference type="EMBL" id="BBZ24276.1"/>
    </source>
</evidence>
<dbReference type="InterPro" id="IPR001107">
    <property type="entry name" value="Band_7"/>
</dbReference>
<keyword evidence="5" id="KW-1185">Reference proteome</keyword>
<dbReference type="PANTHER" id="PTHR13806">
    <property type="entry name" value="FLOTILLIN-RELATED"/>
    <property type="match status" value="1"/>
</dbReference>
<dbReference type="RefSeq" id="WP_085135220.1">
    <property type="nucleotide sequence ID" value="NZ_AP022609.1"/>
</dbReference>
<reference evidence="4 5" key="1">
    <citation type="journal article" date="2019" name="Emerg. Microbes Infect.">
        <title>Comprehensive subspecies identification of 175 nontuberculous mycobacteria species based on 7547 genomic profiles.</title>
        <authorList>
            <person name="Matsumoto Y."/>
            <person name="Kinjo T."/>
            <person name="Motooka D."/>
            <person name="Nabeya D."/>
            <person name="Jung N."/>
            <person name="Uechi K."/>
            <person name="Horii T."/>
            <person name="Iida T."/>
            <person name="Fujita J."/>
            <person name="Nakamura S."/>
        </authorList>
    </citation>
    <scope>NUCLEOTIDE SEQUENCE [LARGE SCALE GENOMIC DNA]</scope>
    <source>
        <strain evidence="4 5">JCM 13571</strain>
    </source>
</reference>
<dbReference type="InterPro" id="IPR027705">
    <property type="entry name" value="Flotillin_fam"/>
</dbReference>
<evidence type="ECO:0000256" key="2">
    <source>
        <dbReference type="ARBA" id="ARBA00007161"/>
    </source>
</evidence>
<dbReference type="InterPro" id="IPR036013">
    <property type="entry name" value="Band_7/SPFH_dom_sf"/>
</dbReference>
<organism evidence="4 5">
    <name type="scientific">Mycolicibacter hiberniae</name>
    <dbReference type="NCBI Taxonomy" id="29314"/>
    <lineage>
        <taxon>Bacteria</taxon>
        <taxon>Bacillati</taxon>
        <taxon>Actinomycetota</taxon>
        <taxon>Actinomycetes</taxon>
        <taxon>Mycobacteriales</taxon>
        <taxon>Mycobacteriaceae</taxon>
        <taxon>Mycolicibacter</taxon>
    </lineage>
</organism>
<proteinExistence type="inferred from homology"/>
<dbReference type="EMBL" id="AP022609">
    <property type="protein sequence ID" value="BBZ24276.1"/>
    <property type="molecule type" value="Genomic_DNA"/>
</dbReference>
<dbReference type="AlphaFoldDB" id="A0A7I7X3L7"/>
<dbReference type="KEGG" id="mhib:MHIB_26940"/>
<accession>A0A7I7X3L7</accession>
<name>A0A7I7X3L7_9MYCO</name>
<dbReference type="GO" id="GO:0002020">
    <property type="term" value="F:protease binding"/>
    <property type="evidence" value="ECO:0007669"/>
    <property type="project" value="TreeGrafter"/>
</dbReference>
<dbReference type="SMART" id="SM00244">
    <property type="entry name" value="PHB"/>
    <property type="match status" value="1"/>
</dbReference>
<evidence type="ECO:0000313" key="5">
    <source>
        <dbReference type="Proteomes" id="UP000467260"/>
    </source>
</evidence>
<dbReference type="Gene3D" id="3.30.479.30">
    <property type="entry name" value="Band 7 domain"/>
    <property type="match status" value="1"/>
</dbReference>
<dbReference type="CDD" id="cd03399">
    <property type="entry name" value="SPFH_flotillin"/>
    <property type="match status" value="1"/>
</dbReference>
<dbReference type="OrthoDB" id="9786220at2"/>
<comment type="similarity">
    <text evidence="2">Belongs to the band 7/mec-2 family. Flotillin subfamily.</text>
</comment>
<comment type="subcellular location">
    <subcellularLocation>
        <location evidence="1">Membrane</location>
    </subcellularLocation>
</comment>
<gene>
    <name evidence="4" type="ORF">MHIB_26940</name>
</gene>
<dbReference type="Pfam" id="PF01145">
    <property type="entry name" value="Band_7"/>
    <property type="match status" value="1"/>
</dbReference>
<protein>
    <submittedName>
        <fullName evidence="4">Flotillin family protein</fullName>
    </submittedName>
</protein>
<dbReference type="SUPFAM" id="SSF117892">
    <property type="entry name" value="Band 7/SPFH domain"/>
    <property type="match status" value="1"/>
</dbReference>
<sequence length="485" mass="50889">MSLVLIVTISAVAALLLLVGLPMIYVRNYVKVPPNEVAVFTGRGQPKVVRGGARFRMPGIERVDIMSLEPFNVSINLQNALSNNGVPVNVEAVGLVRIGSADEAVQTAVQRFLTSNLDDLQRQINDILAGSLRGITATMTVEDLNSNRDTLARSVVEEAGTDLARIGMEVDVLKIAGISDRNGYLESLGQRRIAEVKRDATVGTAEAERDAQIRSAKARQEGAVAQAEADTAIAVANQKRDVELARLRAQTEAENAQADQAGPLAHARAEKDVGIAVEQAEAARVQARIEVEQRRAEQAQAALQADVIAPAEAQRQADVARAEGQRQAAILAAQAQAEAARQAGEAQADARKAAAEALRVERQAEADGVKAKLLAEAEGKKEIANALNSYSAEAARMLLLPDVLNSVVAATQAAAAPLSDIERLSIVGGAGDAQDALGGLLGISPLGIAKVLETLKASGVDVAAMLRPPATEPAPVPNSHPLPTE</sequence>
<dbReference type="PANTHER" id="PTHR13806:SF46">
    <property type="entry name" value="FLOTILLIN-1-RELATED"/>
    <property type="match status" value="1"/>
</dbReference>
<evidence type="ECO:0000256" key="3">
    <source>
        <dbReference type="ARBA" id="ARBA00023136"/>
    </source>
</evidence>
<dbReference type="GO" id="GO:0072659">
    <property type="term" value="P:protein localization to plasma membrane"/>
    <property type="evidence" value="ECO:0007669"/>
    <property type="project" value="TreeGrafter"/>
</dbReference>
<dbReference type="Proteomes" id="UP000467260">
    <property type="component" value="Chromosome"/>
</dbReference>
<keyword evidence="3" id="KW-0472">Membrane</keyword>
<dbReference type="GO" id="GO:0005886">
    <property type="term" value="C:plasma membrane"/>
    <property type="evidence" value="ECO:0007669"/>
    <property type="project" value="TreeGrafter"/>
</dbReference>
<evidence type="ECO:0000256" key="1">
    <source>
        <dbReference type="ARBA" id="ARBA00004370"/>
    </source>
</evidence>